<evidence type="ECO:0000259" key="2">
    <source>
        <dbReference type="Pfam" id="PF22504"/>
    </source>
</evidence>
<accession>A0ABT7CAF9</accession>
<gene>
    <name evidence="3" type="ORF">C7K25_10570</name>
</gene>
<dbReference type="EMBL" id="PXVD01000016">
    <property type="protein sequence ID" value="MDJ1371804.1"/>
    <property type="molecule type" value="Genomic_DNA"/>
</dbReference>
<sequence>MPVHLVRKLTAVAALAVASLSLAACSTLGIDSGPGPTETESTAATASPEATFVPGGGAEENKAYFDKTLQALLDANPDAGSHEMVNALTDAGFDKAQMEVTFDKTSVDLDADFVIVSVKMPDDMCLIGQTGTKGYASTVGAPMKSTGKCQIGVTQDIDW</sequence>
<comment type="caution">
    <text evidence="3">The sequence shown here is derived from an EMBL/GenBank/DDBJ whole genome shotgun (WGS) entry which is preliminary data.</text>
</comment>
<dbReference type="PROSITE" id="PS51257">
    <property type="entry name" value="PROKAR_LIPOPROTEIN"/>
    <property type="match status" value="1"/>
</dbReference>
<evidence type="ECO:0000313" key="4">
    <source>
        <dbReference type="Proteomes" id="UP001170379"/>
    </source>
</evidence>
<keyword evidence="1" id="KW-0732">Signal</keyword>
<protein>
    <recommendedName>
        <fullName evidence="2">DUF6993 domain-containing protein</fullName>
    </recommendedName>
</protein>
<dbReference type="Proteomes" id="UP001170379">
    <property type="component" value="Unassembled WGS sequence"/>
</dbReference>
<reference evidence="3" key="2">
    <citation type="journal article" date="2022" name="Sci. Rep.">
        <title>In silico prediction of the enzymes involved in the degradation of the herbicide molinate by Gulosibacter molinativorax ON4T.</title>
        <authorList>
            <person name="Lopes A.R."/>
            <person name="Bunin E."/>
            <person name="Viana A.T."/>
            <person name="Froufe H."/>
            <person name="Munoz-Merida A."/>
            <person name="Pinho D."/>
            <person name="Figueiredo J."/>
            <person name="Barroso C."/>
            <person name="Vaz-Moreira I."/>
            <person name="Bellanger X."/>
            <person name="Egas C."/>
            <person name="Nunes O.C."/>
        </authorList>
    </citation>
    <scope>NUCLEOTIDE SEQUENCE</scope>
    <source>
        <strain evidence="3">ON4</strain>
    </source>
</reference>
<evidence type="ECO:0000313" key="3">
    <source>
        <dbReference type="EMBL" id="MDJ1371804.1"/>
    </source>
</evidence>
<dbReference type="Pfam" id="PF22504">
    <property type="entry name" value="DUF6993"/>
    <property type="match status" value="1"/>
</dbReference>
<name>A0ABT7CAF9_9MICO</name>
<reference evidence="3" key="1">
    <citation type="submission" date="2018-03" db="EMBL/GenBank/DDBJ databases">
        <authorList>
            <person name="Nunes O.C."/>
            <person name="Lopes A.R."/>
            <person name="Froufe H."/>
            <person name="Munoz-Merida A."/>
            <person name="Barroso C."/>
            <person name="Egas C."/>
        </authorList>
    </citation>
    <scope>NUCLEOTIDE SEQUENCE</scope>
    <source>
        <strain evidence="3">ON4</strain>
    </source>
</reference>
<feature type="signal peptide" evidence="1">
    <location>
        <begin position="1"/>
        <end position="23"/>
    </location>
</feature>
<feature type="domain" description="DUF6993" evidence="2">
    <location>
        <begin position="69"/>
        <end position="152"/>
    </location>
</feature>
<feature type="chain" id="PRO_5046430514" description="DUF6993 domain-containing protein" evidence="1">
    <location>
        <begin position="24"/>
        <end position="159"/>
    </location>
</feature>
<evidence type="ECO:0000256" key="1">
    <source>
        <dbReference type="SAM" id="SignalP"/>
    </source>
</evidence>
<keyword evidence="4" id="KW-1185">Reference proteome</keyword>
<organism evidence="3 4">
    <name type="scientific">Gulosibacter molinativorax</name>
    <dbReference type="NCBI Taxonomy" id="256821"/>
    <lineage>
        <taxon>Bacteria</taxon>
        <taxon>Bacillati</taxon>
        <taxon>Actinomycetota</taxon>
        <taxon>Actinomycetes</taxon>
        <taxon>Micrococcales</taxon>
        <taxon>Microbacteriaceae</taxon>
        <taxon>Gulosibacter</taxon>
    </lineage>
</organism>
<proteinExistence type="predicted"/>
<dbReference type="InterPro" id="IPR054262">
    <property type="entry name" value="DUF6993"/>
</dbReference>